<dbReference type="VEuPathDB" id="TriTrypDB:TvY486_0704420"/>
<gene>
    <name evidence="1" type="ORF">TVY486_0704420</name>
</gene>
<organism evidence="1">
    <name type="scientific">Trypanosoma vivax (strain Y486)</name>
    <dbReference type="NCBI Taxonomy" id="1055687"/>
    <lineage>
        <taxon>Eukaryota</taxon>
        <taxon>Discoba</taxon>
        <taxon>Euglenozoa</taxon>
        <taxon>Kinetoplastea</taxon>
        <taxon>Metakinetoplastina</taxon>
        <taxon>Trypanosomatida</taxon>
        <taxon>Trypanosomatidae</taxon>
        <taxon>Trypanosoma</taxon>
        <taxon>Duttonella</taxon>
    </lineage>
</organism>
<dbReference type="EMBL" id="HE573023">
    <property type="protein sequence ID" value="CCC49108.1"/>
    <property type="molecule type" value="Genomic_DNA"/>
</dbReference>
<proteinExistence type="predicted"/>
<evidence type="ECO:0000313" key="1">
    <source>
        <dbReference type="EMBL" id="CCC49108.1"/>
    </source>
</evidence>
<name>G0TYQ9_TRYVY</name>
<protein>
    <submittedName>
        <fullName evidence="1">Uncharacterized protein</fullName>
    </submittedName>
</protein>
<accession>G0TYQ9</accession>
<sequence length="154" mass="17060">MSSDFLDTLFDAAINGLDTLERARSELHETLQHARFALSATQREMDRVGLLLAWPAVPTAPGAIQPTLTVSRTASDHLYEEGSEMRDGAHWNIKEARDLSGRDPALWFASSPSDALIDCQERFRSVVRACVRSAVAQEEALSLAMAYRDAKRVD</sequence>
<reference evidence="1" key="1">
    <citation type="journal article" date="2012" name="Proc. Natl. Acad. Sci. U.S.A.">
        <title>Antigenic diversity is generated by distinct evolutionary mechanisms in African trypanosome species.</title>
        <authorList>
            <person name="Jackson A.P."/>
            <person name="Berry A."/>
            <person name="Aslett M."/>
            <person name="Allison H.C."/>
            <person name="Burton P."/>
            <person name="Vavrova-Anderson J."/>
            <person name="Brown R."/>
            <person name="Browne H."/>
            <person name="Corton N."/>
            <person name="Hauser H."/>
            <person name="Gamble J."/>
            <person name="Gilderthorp R."/>
            <person name="Marcello L."/>
            <person name="McQuillan J."/>
            <person name="Otto T.D."/>
            <person name="Quail M.A."/>
            <person name="Sanders M.J."/>
            <person name="van Tonder A."/>
            <person name="Ginger M.L."/>
            <person name="Field M.C."/>
            <person name="Barry J.D."/>
            <person name="Hertz-Fowler C."/>
            <person name="Berriman M."/>
        </authorList>
    </citation>
    <scope>NUCLEOTIDE SEQUENCE</scope>
    <source>
        <strain evidence="1">Y486</strain>
    </source>
</reference>
<dbReference type="OMA" id="CAWEMLL"/>
<dbReference type="AlphaFoldDB" id="G0TYQ9"/>